<evidence type="ECO:0000256" key="1">
    <source>
        <dbReference type="SAM" id="Coils"/>
    </source>
</evidence>
<gene>
    <name evidence="4" type="ORF">COS11_00650</name>
</gene>
<keyword evidence="2" id="KW-0472">Membrane</keyword>
<feature type="coiled-coil region" evidence="1">
    <location>
        <begin position="51"/>
        <end position="78"/>
    </location>
</feature>
<keyword evidence="2" id="KW-0812">Transmembrane</keyword>
<name>A0A2M7EAL2_9BACT</name>
<reference evidence="5" key="1">
    <citation type="submission" date="2017-09" db="EMBL/GenBank/DDBJ databases">
        <title>Depth-based differentiation of microbial function through sediment-hosted aquifers and enrichment of novel symbionts in the deep terrestrial subsurface.</title>
        <authorList>
            <person name="Probst A.J."/>
            <person name="Ladd B."/>
            <person name="Jarett J.K."/>
            <person name="Geller-Mcgrath D.E."/>
            <person name="Sieber C.M.K."/>
            <person name="Emerson J.B."/>
            <person name="Anantharaman K."/>
            <person name="Thomas B.C."/>
            <person name="Malmstrom R."/>
            <person name="Stieglmeier M."/>
            <person name="Klingl A."/>
            <person name="Woyke T."/>
            <person name="Ryan C.M."/>
            <person name="Banfield J.F."/>
        </authorList>
    </citation>
    <scope>NUCLEOTIDE SEQUENCE [LARGE SCALE GENOMIC DNA]</scope>
</reference>
<evidence type="ECO:0000259" key="3">
    <source>
        <dbReference type="Pfam" id="PF04961"/>
    </source>
</evidence>
<dbReference type="SUPFAM" id="SSF101262">
    <property type="entry name" value="Methenyltetrahydrofolate cyclohydrolase-like"/>
    <property type="match status" value="1"/>
</dbReference>
<dbReference type="Gene3D" id="1.20.120.680">
    <property type="entry name" value="Formiminotetrahydrofolate cyclodeaminase monomer, up-and-down helical bundle"/>
    <property type="match status" value="1"/>
</dbReference>
<dbReference type="InterPro" id="IPR007044">
    <property type="entry name" value="Cyclodeamin/CycHdrlase"/>
</dbReference>
<feature type="domain" description="Cyclodeaminase/cyclohydrolase" evidence="3">
    <location>
        <begin position="6"/>
        <end position="178"/>
    </location>
</feature>
<evidence type="ECO:0000313" key="5">
    <source>
        <dbReference type="Proteomes" id="UP000228886"/>
    </source>
</evidence>
<dbReference type="GO" id="GO:0016787">
    <property type="term" value="F:hydrolase activity"/>
    <property type="evidence" value="ECO:0007669"/>
    <property type="project" value="UniProtKB-KW"/>
</dbReference>
<keyword evidence="2" id="KW-1133">Transmembrane helix</keyword>
<dbReference type="Pfam" id="PF04961">
    <property type="entry name" value="FTCD_C"/>
    <property type="match status" value="1"/>
</dbReference>
<dbReference type="Proteomes" id="UP000228886">
    <property type="component" value="Unassembled WGS sequence"/>
</dbReference>
<keyword evidence="1" id="KW-0175">Coiled coil</keyword>
<dbReference type="AlphaFoldDB" id="A0A2M7EAL2"/>
<accession>A0A2M7EAL2</accession>
<evidence type="ECO:0000313" key="4">
    <source>
        <dbReference type="EMBL" id="PIV64731.1"/>
    </source>
</evidence>
<evidence type="ECO:0000256" key="2">
    <source>
        <dbReference type="SAM" id="Phobius"/>
    </source>
</evidence>
<feature type="transmembrane region" description="Helical" evidence="2">
    <location>
        <begin position="20"/>
        <end position="46"/>
    </location>
</feature>
<dbReference type="EMBL" id="PETL01000037">
    <property type="protein sequence ID" value="PIV64731.1"/>
    <property type="molecule type" value="Genomic_DNA"/>
</dbReference>
<protein>
    <submittedName>
        <fullName evidence="4">Methenyltetrahydrofolate cyclohydrolase</fullName>
    </submittedName>
</protein>
<proteinExistence type="predicted"/>
<dbReference type="InterPro" id="IPR036178">
    <property type="entry name" value="Formintransfe-cycloase-like_sf"/>
</dbReference>
<comment type="caution">
    <text evidence="4">The sequence shown here is derived from an EMBL/GenBank/DDBJ whole genome shotgun (WGS) entry which is preliminary data.</text>
</comment>
<organism evidence="4 5">
    <name type="scientific">bacterium (Candidatus Ratteibacteria) CG01_land_8_20_14_3_00_40_19</name>
    <dbReference type="NCBI Taxonomy" id="2014290"/>
    <lineage>
        <taxon>Bacteria</taxon>
        <taxon>Candidatus Ratteibacteria</taxon>
    </lineage>
</organism>
<keyword evidence="4" id="KW-0378">Hydrolase</keyword>
<sequence>MWREKSLNNYLDKLASRSPVPGGGSAAALLGALAAALASMTANFTLGKPKYKKVEKSITKILKKAENLRERLSQLAEEDSIVYTEVSQAYRLRPEGKERDKVVSKALRQASKVPFEVVGLSFQLLKLNEELASKGNRNLISDVGVSVIFSLAALETAILNVEINLSGIKDKEFITGKRNTLKLFLKEGKKIEEKVVKKVEKLMKK</sequence>